<dbReference type="OrthoDB" id="6871774at2"/>
<evidence type="ECO:0000313" key="2">
    <source>
        <dbReference type="Proteomes" id="UP000318801"/>
    </source>
</evidence>
<dbReference type="Proteomes" id="UP000318801">
    <property type="component" value="Unassembled WGS sequence"/>
</dbReference>
<protein>
    <submittedName>
        <fullName evidence="1">Uncharacterized protein</fullName>
    </submittedName>
</protein>
<dbReference type="RefSeq" id="WP_141149411.1">
    <property type="nucleotide sequence ID" value="NZ_VHLG01000008.1"/>
</dbReference>
<name>A0A506U880_9HYPH</name>
<accession>A0A506U880</accession>
<keyword evidence="2" id="KW-1185">Reference proteome</keyword>
<comment type="caution">
    <text evidence="1">The sequence shown here is derived from an EMBL/GenBank/DDBJ whole genome shotgun (WGS) entry which is preliminary data.</text>
</comment>
<organism evidence="1 2">
    <name type="scientific">Martelella alba</name>
    <dbReference type="NCBI Taxonomy" id="2590451"/>
    <lineage>
        <taxon>Bacteria</taxon>
        <taxon>Pseudomonadati</taxon>
        <taxon>Pseudomonadota</taxon>
        <taxon>Alphaproteobacteria</taxon>
        <taxon>Hyphomicrobiales</taxon>
        <taxon>Aurantimonadaceae</taxon>
        <taxon>Martelella</taxon>
    </lineage>
</organism>
<dbReference type="EMBL" id="VHLG01000008">
    <property type="protein sequence ID" value="TPW29688.1"/>
    <property type="molecule type" value="Genomic_DNA"/>
</dbReference>
<gene>
    <name evidence="1" type="ORF">FJU08_12790</name>
</gene>
<evidence type="ECO:0000313" key="1">
    <source>
        <dbReference type="EMBL" id="TPW29688.1"/>
    </source>
</evidence>
<proteinExistence type="predicted"/>
<reference evidence="1 2" key="1">
    <citation type="submission" date="2019-06" db="EMBL/GenBank/DDBJ databases">
        <authorList>
            <person name="Li M."/>
        </authorList>
    </citation>
    <scope>NUCLEOTIDE SEQUENCE [LARGE SCALE GENOMIC DNA]</scope>
    <source>
        <strain evidence="1 2">BGMRC2036</strain>
    </source>
</reference>
<dbReference type="AlphaFoldDB" id="A0A506U880"/>
<sequence>MFSAHIDIDLSRFEAKMTSVQRELMPKAEVLALNWLAYDAMREVKTRMKTVFDRPTPYAVRGIVYDNATLSNRNSAVVATGDRTKGGLPATAFLGPEIQGGMRGHKAFEQQLIGRGLMRRNEVAVPARQTPLDRYGNMTQGFLNRVMRDLKIDYRGSGTTRVSKDSKRRKRKARAYQFFVPEGRSDLARGIWFSGRAPDRSFYPVILFVTATAYTERLKLAEIVAEVVRAKKERTFERAFRKTFAKH</sequence>